<evidence type="ECO:0000313" key="2">
    <source>
        <dbReference type="EMBL" id="ETX00302.1"/>
    </source>
</evidence>
<dbReference type="InterPro" id="IPR044855">
    <property type="entry name" value="CoA-Trfase_III_dom3_sf"/>
</dbReference>
<dbReference type="Gene3D" id="3.30.1540.10">
    <property type="entry name" value="formyl-coa transferase, domain 3"/>
    <property type="match status" value="1"/>
</dbReference>
<name>W4LSC5_ENTF1</name>
<dbReference type="GO" id="GO:0008410">
    <property type="term" value="F:CoA-transferase activity"/>
    <property type="evidence" value="ECO:0007669"/>
    <property type="project" value="TreeGrafter"/>
</dbReference>
<keyword evidence="3" id="KW-1185">Reference proteome</keyword>
<comment type="caution">
    <text evidence="2">The sequence shown here is derived from an EMBL/GenBank/DDBJ whole genome shotgun (WGS) entry which is preliminary data.</text>
</comment>
<dbReference type="SUPFAM" id="SSF89796">
    <property type="entry name" value="CoA-transferase family III (CaiB/BaiF)"/>
    <property type="match status" value="1"/>
</dbReference>
<gene>
    <name evidence="2" type="ORF">ETSY1_11775</name>
</gene>
<dbReference type="Pfam" id="PF02515">
    <property type="entry name" value="CoA_transf_3"/>
    <property type="match status" value="1"/>
</dbReference>
<dbReference type="InterPro" id="IPR050483">
    <property type="entry name" value="CoA-transferase_III_domain"/>
</dbReference>
<dbReference type="HOGENOM" id="CLU_033975_2_3_7"/>
<dbReference type="Gene3D" id="3.40.50.10540">
    <property type="entry name" value="Crotonobetainyl-coa:carnitine coa-transferase, domain 1"/>
    <property type="match status" value="1"/>
</dbReference>
<dbReference type="AlphaFoldDB" id="W4LSC5"/>
<dbReference type="PANTHER" id="PTHR48207">
    <property type="entry name" value="SUCCINATE--HYDROXYMETHYLGLUTARATE COA-TRANSFERASE"/>
    <property type="match status" value="1"/>
</dbReference>
<accession>W4LSC5</accession>
<proteinExistence type="predicted"/>
<evidence type="ECO:0000256" key="1">
    <source>
        <dbReference type="ARBA" id="ARBA00022679"/>
    </source>
</evidence>
<reference evidence="2 3" key="1">
    <citation type="journal article" date="2014" name="Nature">
        <title>An environmental bacterial taxon with a large and distinct metabolic repertoire.</title>
        <authorList>
            <person name="Wilson M.C."/>
            <person name="Mori T."/>
            <person name="Ruckert C."/>
            <person name="Uria A.R."/>
            <person name="Helf M.J."/>
            <person name="Takada K."/>
            <person name="Gernert C."/>
            <person name="Steffens U.A."/>
            <person name="Heycke N."/>
            <person name="Schmitt S."/>
            <person name="Rinke C."/>
            <person name="Helfrich E.J."/>
            <person name="Brachmann A.O."/>
            <person name="Gurgui C."/>
            <person name="Wakimoto T."/>
            <person name="Kracht M."/>
            <person name="Crusemann M."/>
            <person name="Hentschel U."/>
            <person name="Abe I."/>
            <person name="Matsunaga S."/>
            <person name="Kalinowski J."/>
            <person name="Takeyama H."/>
            <person name="Piel J."/>
        </authorList>
    </citation>
    <scope>NUCLEOTIDE SEQUENCE [LARGE SCALE GENOMIC DNA]</scope>
    <source>
        <strain evidence="3">TSY1</strain>
    </source>
</reference>
<dbReference type="PANTHER" id="PTHR48207:SF3">
    <property type="entry name" value="SUCCINATE--HYDROXYMETHYLGLUTARATE COA-TRANSFERASE"/>
    <property type="match status" value="1"/>
</dbReference>
<dbReference type="InterPro" id="IPR003673">
    <property type="entry name" value="CoA-Trfase_fam_III"/>
</dbReference>
<dbReference type="InterPro" id="IPR023606">
    <property type="entry name" value="CoA-Trfase_III_dom_1_sf"/>
</dbReference>
<protein>
    <recommendedName>
        <fullName evidence="4">CoA transferase</fullName>
    </recommendedName>
</protein>
<dbReference type="EMBL" id="AZHW01000355">
    <property type="protein sequence ID" value="ETX00302.1"/>
    <property type="molecule type" value="Genomic_DNA"/>
</dbReference>
<dbReference type="Proteomes" id="UP000019141">
    <property type="component" value="Unassembled WGS sequence"/>
</dbReference>
<evidence type="ECO:0008006" key="4">
    <source>
        <dbReference type="Google" id="ProtNLM"/>
    </source>
</evidence>
<evidence type="ECO:0000313" key="3">
    <source>
        <dbReference type="Proteomes" id="UP000019141"/>
    </source>
</evidence>
<keyword evidence="1" id="KW-0808">Transferase</keyword>
<organism evidence="2 3">
    <name type="scientific">Entotheonella factor</name>
    <dbReference type="NCBI Taxonomy" id="1429438"/>
    <lineage>
        <taxon>Bacteria</taxon>
        <taxon>Pseudomonadati</taxon>
        <taxon>Nitrospinota/Tectimicrobiota group</taxon>
        <taxon>Candidatus Tectimicrobiota</taxon>
        <taxon>Candidatus Entotheonellia</taxon>
        <taxon>Candidatus Entotheonellales</taxon>
        <taxon>Candidatus Entotheonellaceae</taxon>
        <taxon>Candidatus Entotheonella</taxon>
    </lineage>
</organism>
<sequence>MESSNGEGMLSPYRVLDLTHEWCLLSGKILADLGADVIQIEPPGGHPARRMGPFYKDEIDPERSLFWWSYTANKRSITLDITTPDGQALLKRLAASADFLIESGAPGELAALGLSYDDLAAINPELIMVSVTPFGQNGPYADYKAPNLVGVALTGFMYVTGESDLAPVRVGFPHFYLHGAGAGAGGAMMAHMQRVLTGQGQHVDVSCQESMTRAMANAPQSYALEGAIINRQGAYRQTGGSTFMRLTWPCKDGHVNFQFSGGAGSGRGVNSMVQWMAERGMRDEYLESVDFTELGYGTITPEMLERMVPPIENFILSLTKQELFEGAVERRILLFPVATPKDIVDNPQLEARQYFQEAAHPEVDDSVTFLGPFVGSNVAPLQMRRLPPKLGEHNIEIYRDELGLQHGELLQLREAGVI</sequence>